<organism evidence="1 2">
    <name type="scientific">Chryseobacterium gallinarum</name>
    <dbReference type="NCBI Taxonomy" id="1324352"/>
    <lineage>
        <taxon>Bacteria</taxon>
        <taxon>Pseudomonadati</taxon>
        <taxon>Bacteroidota</taxon>
        <taxon>Flavobacteriia</taxon>
        <taxon>Flavobacteriales</taxon>
        <taxon>Weeksellaceae</taxon>
        <taxon>Chryseobacterium group</taxon>
        <taxon>Chryseobacterium</taxon>
    </lineage>
</organism>
<dbReference type="AlphaFoldDB" id="A0A0G3LYB9"/>
<name>A0A0G3LYB9_CHRGL</name>
<protein>
    <submittedName>
        <fullName evidence="1">Uncharacterized protein</fullName>
    </submittedName>
</protein>
<dbReference type="EMBL" id="CP009928">
    <property type="protein sequence ID" value="AKK71380.1"/>
    <property type="molecule type" value="Genomic_DNA"/>
</dbReference>
<accession>A0A0G3LYB9</accession>
<dbReference type="Proteomes" id="UP000035213">
    <property type="component" value="Chromosome"/>
</dbReference>
<reference evidence="1 2" key="1">
    <citation type="submission" date="2014-11" db="EMBL/GenBank/DDBJ databases">
        <authorList>
            <person name="Park G.-S."/>
            <person name="Hong S.-J."/>
            <person name="Jung B.K."/>
            <person name="Khan A.R."/>
            <person name="Kwak Y."/>
            <person name="Shin J.-H."/>
        </authorList>
    </citation>
    <scope>NUCLEOTIDE SEQUENCE [LARGE SCALE GENOMIC DNA]</scope>
    <source>
        <strain evidence="1 2">DSM 27622</strain>
    </source>
</reference>
<sequence>MKYYSKPEMKKIFLLIVLCTGVLFNAQKLKLGDFKLITYDVEPSNNIKIYSYSKIDKQGILSVYLKRSRDEVYYKYQLTEDEIEKINQLSSKKMKDFVVKKQLDKNQGYAGNRNYITFQVGGKKDKLCFINPFMDAGFNNIINLLKDKIYKQDDLAKSADFTIDFESAKKEIITQDEIDNYLPQKQLPPPPMKVVK</sequence>
<evidence type="ECO:0000313" key="2">
    <source>
        <dbReference type="Proteomes" id="UP000035213"/>
    </source>
</evidence>
<dbReference type="KEGG" id="cgn:OK18_00865"/>
<dbReference type="PATRIC" id="fig|1324352.5.peg.189"/>
<proteinExistence type="predicted"/>
<gene>
    <name evidence="1" type="ORF">OK18_00865</name>
</gene>
<evidence type="ECO:0000313" key="1">
    <source>
        <dbReference type="EMBL" id="AKK71380.1"/>
    </source>
</evidence>